<dbReference type="RefSeq" id="WP_135984590.1">
    <property type="nucleotide sequence ID" value="NZ_JAASQM010000004.1"/>
</dbReference>
<dbReference type="EMBL" id="SRXU01000004">
    <property type="protein sequence ID" value="TGX42270.1"/>
    <property type="molecule type" value="Genomic_DNA"/>
</dbReference>
<dbReference type="OrthoDB" id="8235971at2"/>
<evidence type="ECO:0000313" key="2">
    <source>
        <dbReference type="Proteomes" id="UP000309848"/>
    </source>
</evidence>
<sequence length="268" mass="29510">MRYKRSVATFVDILGFAEIVGDGEGNDAANVDDLLDALDKTAGQPVGEVGAKTSVLTFSDSVIRSRPLDGESIYDALLAEVQDLATAQWTLLEAGVLIRGGTTVGDMVLDERRAFGPAFVRAYRLESGLANAPRIVIDPAVIEQVRGHLKAVPSRSTKRNLIEDLKSHLRLGDDGIWFIDYIKSVSLMNEAAYVRDALGTMRAFIIDKAESLPPSSLILPKYLWLIRYHNQSVGRVFPSARELKIRSSDVPAADELLKPIRIKKPPRR</sequence>
<keyword evidence="2" id="KW-1185">Reference proteome</keyword>
<organism evidence="1 2">
    <name type="scientific">Sphingomonas naasensis</name>
    <dbReference type="NCBI Taxonomy" id="1344951"/>
    <lineage>
        <taxon>Bacteria</taxon>
        <taxon>Pseudomonadati</taxon>
        <taxon>Pseudomonadota</taxon>
        <taxon>Alphaproteobacteria</taxon>
        <taxon>Sphingomonadales</taxon>
        <taxon>Sphingomonadaceae</taxon>
        <taxon>Sphingomonas</taxon>
    </lineage>
</organism>
<proteinExistence type="predicted"/>
<dbReference type="AlphaFoldDB" id="A0A4S1WKG5"/>
<evidence type="ECO:0000313" key="1">
    <source>
        <dbReference type="EMBL" id="TGX42270.1"/>
    </source>
</evidence>
<name>A0A4S1WKG5_9SPHN</name>
<reference evidence="1 2" key="1">
    <citation type="submission" date="2019-04" db="EMBL/GenBank/DDBJ databases">
        <title>Sphingomonas psychrotolerans sp. nov., isolated from soil in the Tianshan Mountains, Xinjiang, China.</title>
        <authorList>
            <person name="Luo Y."/>
            <person name="Sheng H."/>
        </authorList>
    </citation>
    <scope>NUCLEOTIDE SEQUENCE [LARGE SCALE GENOMIC DNA]</scope>
    <source>
        <strain evidence="1 2">KIS18-15</strain>
    </source>
</reference>
<comment type="caution">
    <text evidence="1">The sequence shown here is derived from an EMBL/GenBank/DDBJ whole genome shotgun (WGS) entry which is preliminary data.</text>
</comment>
<gene>
    <name evidence="1" type="ORF">E5A74_10465</name>
</gene>
<accession>A0A4S1WKG5</accession>
<protein>
    <recommendedName>
        <fullName evidence="3">Guanylate cyclase domain-containing protein</fullName>
    </recommendedName>
</protein>
<dbReference type="Proteomes" id="UP000309848">
    <property type="component" value="Unassembled WGS sequence"/>
</dbReference>
<evidence type="ECO:0008006" key="3">
    <source>
        <dbReference type="Google" id="ProtNLM"/>
    </source>
</evidence>